<accession>A0AAN6LNF1</accession>
<protein>
    <submittedName>
        <fullName evidence="1">Uncharacterized protein</fullName>
    </submittedName>
</protein>
<organism evidence="1 2">
    <name type="scientific">Pseudopithomyces chartarum</name>
    <dbReference type="NCBI Taxonomy" id="1892770"/>
    <lineage>
        <taxon>Eukaryota</taxon>
        <taxon>Fungi</taxon>
        <taxon>Dikarya</taxon>
        <taxon>Ascomycota</taxon>
        <taxon>Pezizomycotina</taxon>
        <taxon>Dothideomycetes</taxon>
        <taxon>Pleosporomycetidae</taxon>
        <taxon>Pleosporales</taxon>
        <taxon>Massarineae</taxon>
        <taxon>Didymosphaeriaceae</taxon>
        <taxon>Pseudopithomyces</taxon>
    </lineage>
</organism>
<comment type="caution">
    <text evidence="1">The sequence shown here is derived from an EMBL/GenBank/DDBJ whole genome shotgun (WGS) entry which is preliminary data.</text>
</comment>
<keyword evidence="2" id="KW-1185">Reference proteome</keyword>
<evidence type="ECO:0000313" key="2">
    <source>
        <dbReference type="Proteomes" id="UP001280581"/>
    </source>
</evidence>
<dbReference type="EMBL" id="WVTA01000017">
    <property type="protein sequence ID" value="KAK3200894.1"/>
    <property type="molecule type" value="Genomic_DNA"/>
</dbReference>
<sequence>MKWTNPIPTIANLIAAPFQAQNSRMTEHSAAASPAIVRYHNPHKGSKYPPTLHHLPFRTRPMTQAAYDNVHTAQRRIGYEEIENLLAVDAGTRSPFGFWYIIHPLSKAQVQRFNTQVLNLLKGWIESKDIYVGDDTQLKMFMEARKETLEAVAREIFKRECAQVESVPDTCEWPVELVDEGWELIDVEDC</sequence>
<name>A0AAN6LNF1_9PLEO</name>
<dbReference type="AlphaFoldDB" id="A0AAN6LNF1"/>
<evidence type="ECO:0000313" key="1">
    <source>
        <dbReference type="EMBL" id="KAK3200894.1"/>
    </source>
</evidence>
<gene>
    <name evidence="1" type="ORF">GRF29_213g336555</name>
</gene>
<reference evidence="1 2" key="1">
    <citation type="submission" date="2021-02" db="EMBL/GenBank/DDBJ databases">
        <title>Genome assembly of Pseudopithomyces chartarum.</title>
        <authorList>
            <person name="Jauregui R."/>
            <person name="Singh J."/>
            <person name="Voisey C."/>
        </authorList>
    </citation>
    <scope>NUCLEOTIDE SEQUENCE [LARGE SCALE GENOMIC DNA]</scope>
    <source>
        <strain evidence="1 2">AGR01</strain>
    </source>
</reference>
<dbReference type="Proteomes" id="UP001280581">
    <property type="component" value="Unassembled WGS sequence"/>
</dbReference>
<proteinExistence type="predicted"/>